<dbReference type="NCBIfam" id="NF000768">
    <property type="entry name" value="PRK00051.1"/>
    <property type="match status" value="1"/>
</dbReference>
<dbReference type="GO" id="GO:0000105">
    <property type="term" value="P:L-histidine biosynthetic process"/>
    <property type="evidence" value="ECO:0007669"/>
    <property type="project" value="UniProtKB-UniPathway"/>
</dbReference>
<keyword evidence="9" id="KW-0368">Histidine biosynthesis</keyword>
<keyword evidence="14" id="KW-1185">Reference proteome</keyword>
<comment type="catalytic activity">
    <reaction evidence="2">
        <text>1-(5-phospho-beta-D-ribosyl)-ATP + H2O = 1-(5-phospho-beta-D-ribosyl)-5'-AMP + diphosphate + H(+)</text>
        <dbReference type="Rhea" id="RHEA:22828"/>
        <dbReference type="ChEBI" id="CHEBI:15377"/>
        <dbReference type="ChEBI" id="CHEBI:15378"/>
        <dbReference type="ChEBI" id="CHEBI:33019"/>
        <dbReference type="ChEBI" id="CHEBI:59457"/>
        <dbReference type="ChEBI" id="CHEBI:73183"/>
        <dbReference type="EC" id="3.6.1.31"/>
    </reaction>
</comment>
<organism evidence="13 14">
    <name type="scientific">Pycnococcus provasolii</name>
    <dbReference type="NCBI Taxonomy" id="41880"/>
    <lineage>
        <taxon>Eukaryota</taxon>
        <taxon>Viridiplantae</taxon>
        <taxon>Chlorophyta</taxon>
        <taxon>Pseudoscourfieldiophyceae</taxon>
        <taxon>Pseudoscourfieldiales</taxon>
        <taxon>Pycnococcaceae</taxon>
        <taxon>Pycnococcus</taxon>
    </lineage>
</organism>
<accession>A0A830HV05</accession>
<dbReference type="InterPro" id="IPR021130">
    <property type="entry name" value="PRib-ATP_PPHydrolase-like"/>
</dbReference>
<dbReference type="OrthoDB" id="1703565at2759"/>
<dbReference type="CDD" id="cd11534">
    <property type="entry name" value="NTP-PPase_HisIE_like"/>
    <property type="match status" value="1"/>
</dbReference>
<keyword evidence="7" id="KW-0378">Hydrolase</keyword>
<dbReference type="AlphaFoldDB" id="A0A830HV05"/>
<dbReference type="InterPro" id="IPR002496">
    <property type="entry name" value="PRib_AMP_CycHydrolase_dom"/>
</dbReference>
<dbReference type="PANTHER" id="PTHR42945:SF1">
    <property type="entry name" value="HISTIDINE BIOSYNTHESIS BIFUNCTIONAL PROTEIN HIS7"/>
    <property type="match status" value="1"/>
</dbReference>
<dbReference type="InterPro" id="IPR008179">
    <property type="entry name" value="HisE"/>
</dbReference>
<evidence type="ECO:0000256" key="5">
    <source>
        <dbReference type="ARBA" id="ARBA00022605"/>
    </source>
</evidence>
<gene>
    <name evidence="13" type="ORF">PPROV_000977400</name>
</gene>
<dbReference type="UniPathway" id="UPA00031">
    <property type="reaction ID" value="UER00007"/>
</dbReference>
<evidence type="ECO:0000313" key="13">
    <source>
        <dbReference type="EMBL" id="GHP11044.1"/>
    </source>
</evidence>
<comment type="caution">
    <text evidence="13">The sequence shown here is derived from an EMBL/GenBank/DDBJ whole genome shotgun (WGS) entry which is preliminary data.</text>
</comment>
<dbReference type="SUPFAM" id="SSF101386">
    <property type="entry name" value="all-alpha NTP pyrophosphatases"/>
    <property type="match status" value="1"/>
</dbReference>
<proteinExistence type="predicted"/>
<dbReference type="EMBL" id="BNJQ01000032">
    <property type="protein sequence ID" value="GHP11044.1"/>
    <property type="molecule type" value="Genomic_DNA"/>
</dbReference>
<evidence type="ECO:0000256" key="7">
    <source>
        <dbReference type="ARBA" id="ARBA00022801"/>
    </source>
</evidence>
<protein>
    <recommendedName>
        <fullName evidence="12">Phosphoribosyl-AMP cyclohydrolase domain-containing protein</fullName>
    </recommendedName>
</protein>
<evidence type="ECO:0000256" key="4">
    <source>
        <dbReference type="ARBA" id="ARBA00005204"/>
    </source>
</evidence>
<keyword evidence="10" id="KW-0511">Multifunctional enzyme</keyword>
<dbReference type="Pfam" id="PF01503">
    <property type="entry name" value="PRA-PH"/>
    <property type="match status" value="1"/>
</dbReference>
<dbReference type="GO" id="GO:0005524">
    <property type="term" value="F:ATP binding"/>
    <property type="evidence" value="ECO:0007669"/>
    <property type="project" value="UniProtKB-KW"/>
</dbReference>
<dbReference type="InterPro" id="IPR038019">
    <property type="entry name" value="PRib_AMP_CycHydrolase_sf"/>
</dbReference>
<evidence type="ECO:0000256" key="1">
    <source>
        <dbReference type="ARBA" id="ARBA00000024"/>
    </source>
</evidence>
<dbReference type="SUPFAM" id="SSF141734">
    <property type="entry name" value="HisI-like"/>
    <property type="match status" value="1"/>
</dbReference>
<dbReference type="FunFam" id="3.10.20.810:FF:000001">
    <property type="entry name" value="Histidine biosynthesis bifunctional protein HisIE"/>
    <property type="match status" value="1"/>
</dbReference>
<dbReference type="Proteomes" id="UP000660262">
    <property type="component" value="Unassembled WGS sequence"/>
</dbReference>
<dbReference type="GO" id="GO:0004636">
    <property type="term" value="F:phosphoribosyl-ATP diphosphatase activity"/>
    <property type="evidence" value="ECO:0007669"/>
    <property type="project" value="UniProtKB-EC"/>
</dbReference>
<feature type="region of interest" description="Disordered" evidence="11">
    <location>
        <begin position="1"/>
        <end position="32"/>
    </location>
</feature>
<evidence type="ECO:0000313" key="14">
    <source>
        <dbReference type="Proteomes" id="UP000660262"/>
    </source>
</evidence>
<evidence type="ECO:0000256" key="6">
    <source>
        <dbReference type="ARBA" id="ARBA00022741"/>
    </source>
</evidence>
<keyword evidence="8" id="KW-0067">ATP-binding</keyword>
<dbReference type="Gene3D" id="1.10.287.1080">
    <property type="entry name" value="MazG-like"/>
    <property type="match status" value="1"/>
</dbReference>
<comment type="pathway">
    <text evidence="4">Amino-acid biosynthesis; L-histidine biosynthesis; L-histidine from 5-phospho-alpha-D-ribose 1-diphosphate: step 2/9.</text>
</comment>
<keyword evidence="5" id="KW-0028">Amino-acid biosynthesis</keyword>
<comment type="catalytic activity">
    <reaction evidence="1">
        <text>1-(5-phospho-beta-D-ribosyl)-5'-AMP + H2O = 1-(5-phospho-beta-D-ribosyl)-5-[(5-phospho-beta-D-ribosylamino)methylideneamino]imidazole-4-carboxamide</text>
        <dbReference type="Rhea" id="RHEA:20049"/>
        <dbReference type="ChEBI" id="CHEBI:15377"/>
        <dbReference type="ChEBI" id="CHEBI:58435"/>
        <dbReference type="ChEBI" id="CHEBI:59457"/>
        <dbReference type="EC" id="3.5.4.19"/>
    </reaction>
</comment>
<evidence type="ECO:0000256" key="2">
    <source>
        <dbReference type="ARBA" id="ARBA00001460"/>
    </source>
</evidence>
<feature type="domain" description="Phosphoribosyl-AMP cyclohydrolase" evidence="12">
    <location>
        <begin position="62"/>
        <end position="135"/>
    </location>
</feature>
<evidence type="ECO:0000256" key="3">
    <source>
        <dbReference type="ARBA" id="ARBA00005169"/>
    </source>
</evidence>
<name>A0A830HV05_9CHLO</name>
<sequence length="278" mass="30011">MSSGSSRWNVRVSSSSSSPSPSPSSSSSSSSSLESVVSSLKWDEKGMLVAIAQDADTGMILMQAFANKDAVMNTVTSRKATWYSRSRDKLWIKGEESGNFIEVTSVYADCDGDSVIYLGKPRGPSCHTGAQTCYYTQLDGPDGAIANNQVKEHKKDFAHTHEHGAGAAPTATPTLLALQRTIADRANEPVVEGTKPSWTRRLLSNHELLCSKVREEADELCQALEKNEGVERATSEFGDVLYHSLVLLHAAGGDVNDALATLRARFNQSGVEEKASRK</sequence>
<dbReference type="Pfam" id="PF01502">
    <property type="entry name" value="PRA-CH"/>
    <property type="match status" value="1"/>
</dbReference>
<reference evidence="13" key="1">
    <citation type="submission" date="2020-10" db="EMBL/GenBank/DDBJ databases">
        <title>Unveiling of a novel bifunctional photoreceptor, Dualchrome1, isolated from a cosmopolitan green alga.</title>
        <authorList>
            <person name="Suzuki S."/>
            <person name="Kawachi M."/>
        </authorList>
    </citation>
    <scope>NUCLEOTIDE SEQUENCE</scope>
    <source>
        <strain evidence="13">NIES 2893</strain>
    </source>
</reference>
<evidence type="ECO:0000256" key="11">
    <source>
        <dbReference type="SAM" id="MobiDB-lite"/>
    </source>
</evidence>
<dbReference type="NCBIfam" id="TIGR03188">
    <property type="entry name" value="histidine_hisI"/>
    <property type="match status" value="1"/>
</dbReference>
<dbReference type="GO" id="GO:0004635">
    <property type="term" value="F:phosphoribosyl-AMP cyclohydrolase activity"/>
    <property type="evidence" value="ECO:0007669"/>
    <property type="project" value="UniProtKB-EC"/>
</dbReference>
<dbReference type="Gene3D" id="3.10.20.810">
    <property type="entry name" value="Phosphoribosyl-AMP cyclohydrolase"/>
    <property type="match status" value="1"/>
</dbReference>
<comment type="pathway">
    <text evidence="3">Amino-acid biosynthesis; L-histidine biosynthesis; L-histidine from 5-phospho-alpha-D-ribose 1-diphosphate: step 3/9.</text>
</comment>
<evidence type="ECO:0000256" key="8">
    <source>
        <dbReference type="ARBA" id="ARBA00022840"/>
    </source>
</evidence>
<evidence type="ECO:0000256" key="10">
    <source>
        <dbReference type="ARBA" id="ARBA00023268"/>
    </source>
</evidence>
<dbReference type="PANTHER" id="PTHR42945">
    <property type="entry name" value="HISTIDINE BIOSYNTHESIS BIFUNCTIONAL PROTEIN"/>
    <property type="match status" value="1"/>
</dbReference>
<evidence type="ECO:0000259" key="12">
    <source>
        <dbReference type="Pfam" id="PF01502"/>
    </source>
</evidence>
<keyword evidence="6" id="KW-0547">Nucleotide-binding</keyword>
<evidence type="ECO:0000256" key="9">
    <source>
        <dbReference type="ARBA" id="ARBA00023102"/>
    </source>
</evidence>